<protein>
    <submittedName>
        <fullName evidence="2">Uncharacterized protein</fullName>
    </submittedName>
</protein>
<sequence>MCDDPALLLLPDTSQPGLCDRQSLAPPRVSRDGQPGPGEREREHQGHCLSDGNACGRMEMFDEYDAENEE</sequence>
<feature type="compositionally biased region" description="Acidic residues" evidence="1">
    <location>
        <begin position="61"/>
        <end position="70"/>
    </location>
</feature>
<evidence type="ECO:0000313" key="3">
    <source>
        <dbReference type="Proteomes" id="UP001460270"/>
    </source>
</evidence>
<feature type="region of interest" description="Disordered" evidence="1">
    <location>
        <begin position="1"/>
        <end position="70"/>
    </location>
</feature>
<accession>A0AAW0PT41</accession>
<dbReference type="AlphaFoldDB" id="A0AAW0PT41"/>
<name>A0AAW0PT41_9GOBI</name>
<evidence type="ECO:0000313" key="2">
    <source>
        <dbReference type="EMBL" id="KAK7928991.1"/>
    </source>
</evidence>
<evidence type="ECO:0000256" key="1">
    <source>
        <dbReference type="SAM" id="MobiDB-lite"/>
    </source>
</evidence>
<keyword evidence="3" id="KW-1185">Reference proteome</keyword>
<proteinExistence type="predicted"/>
<dbReference type="EMBL" id="JBBPFD010000004">
    <property type="protein sequence ID" value="KAK7928991.1"/>
    <property type="molecule type" value="Genomic_DNA"/>
</dbReference>
<comment type="caution">
    <text evidence="2">The sequence shown here is derived from an EMBL/GenBank/DDBJ whole genome shotgun (WGS) entry which is preliminary data.</text>
</comment>
<gene>
    <name evidence="2" type="ORF">WMY93_005386</name>
</gene>
<reference evidence="3" key="1">
    <citation type="submission" date="2024-04" db="EMBL/GenBank/DDBJ databases">
        <title>Salinicola lusitanus LLJ914,a marine bacterium isolated from the Okinawa Trough.</title>
        <authorList>
            <person name="Li J."/>
        </authorList>
    </citation>
    <scope>NUCLEOTIDE SEQUENCE [LARGE SCALE GENOMIC DNA]</scope>
</reference>
<dbReference type="Proteomes" id="UP001460270">
    <property type="component" value="Unassembled WGS sequence"/>
</dbReference>
<organism evidence="2 3">
    <name type="scientific">Mugilogobius chulae</name>
    <name type="common">yellowstripe goby</name>
    <dbReference type="NCBI Taxonomy" id="88201"/>
    <lineage>
        <taxon>Eukaryota</taxon>
        <taxon>Metazoa</taxon>
        <taxon>Chordata</taxon>
        <taxon>Craniata</taxon>
        <taxon>Vertebrata</taxon>
        <taxon>Euteleostomi</taxon>
        <taxon>Actinopterygii</taxon>
        <taxon>Neopterygii</taxon>
        <taxon>Teleostei</taxon>
        <taxon>Neoteleostei</taxon>
        <taxon>Acanthomorphata</taxon>
        <taxon>Gobiaria</taxon>
        <taxon>Gobiiformes</taxon>
        <taxon>Gobioidei</taxon>
        <taxon>Gobiidae</taxon>
        <taxon>Gobionellinae</taxon>
        <taxon>Mugilogobius</taxon>
    </lineage>
</organism>